<dbReference type="EnsemblFungi" id="EJT71424">
    <property type="protein sequence ID" value="EJT71424"/>
    <property type="gene ID" value="GGTG_10682"/>
</dbReference>
<reference evidence="2" key="2">
    <citation type="submission" date="2010-07" db="EMBL/GenBank/DDBJ databases">
        <authorList>
            <consortium name="The Broad Institute Genome Sequencing Platform"/>
            <consortium name="Broad Institute Genome Sequencing Center for Infectious Disease"/>
            <person name="Ma L.-J."/>
            <person name="Dead R."/>
            <person name="Young S."/>
            <person name="Zeng Q."/>
            <person name="Koehrsen M."/>
            <person name="Alvarado L."/>
            <person name="Berlin A."/>
            <person name="Chapman S.B."/>
            <person name="Chen Z."/>
            <person name="Freedman E."/>
            <person name="Gellesch M."/>
            <person name="Goldberg J."/>
            <person name="Griggs A."/>
            <person name="Gujja S."/>
            <person name="Heilman E.R."/>
            <person name="Heiman D."/>
            <person name="Hepburn T."/>
            <person name="Howarth C."/>
            <person name="Jen D."/>
            <person name="Larson L."/>
            <person name="Mehta T."/>
            <person name="Neiman D."/>
            <person name="Pearson M."/>
            <person name="Roberts A."/>
            <person name="Saif S."/>
            <person name="Shea T."/>
            <person name="Shenoy N."/>
            <person name="Sisk P."/>
            <person name="Stolte C."/>
            <person name="Sykes S."/>
            <person name="Walk T."/>
            <person name="White J."/>
            <person name="Yandava C."/>
            <person name="Haas B."/>
            <person name="Nusbaum C."/>
            <person name="Birren B."/>
        </authorList>
    </citation>
    <scope>NUCLEOTIDE SEQUENCE</scope>
    <source>
        <strain evidence="2">R3-111a-1</strain>
    </source>
</reference>
<gene>
    <name evidence="3" type="primary">20351140</name>
    <name evidence="2" type="ORF">GGTG_10682</name>
</gene>
<dbReference type="VEuPathDB" id="FungiDB:GGTG_10682"/>
<dbReference type="HOGENOM" id="CLU_568632_0_0_1"/>
<dbReference type="AlphaFoldDB" id="J3PB08"/>
<sequence>MKCQTFGAFFLAFALPTLAANLEQPAVETAQGPEVAVQEQSQDLERRIAPVIPILTTIFGGLLAGKGRGKRDLDLDAADHELERRIAPVIPILTTILPALFAAKGNGKRDLDGSNDAEAVLAELASAITAGAGSDAAHLERRFLPIFALINKFRGQRKRDLEGVDQADAEAALAELADMIEAQSDASLERRFFRSPINNILPLIPSIPSFLQSGGQKNARRSLDDEADAPLERRFLPIFTLLSKLRGQAKRDLDGSDAAGDAHLERRFLPIFSLLQKLRGQAKRDLEAPDAAALADLAAALTAGEGEGEAALQRRIAPAIPILTTLLGGLFASKGNGKRDVDVEADAAFAELAAALTAGEGEGEAALQRRIAPAIPILTTLLGGLFAGRGKGKRDVDGADADAALAAELASLIEADPSLLGRRDDEAAAAAAEEQTTSSHLSSADLAEVMAPVLEQAVAGEVDKRDESVARMRVARGIVV</sequence>
<feature type="chain" id="PRO_5015095139" evidence="1">
    <location>
        <begin position="20"/>
        <end position="480"/>
    </location>
</feature>
<feature type="signal peptide" evidence="1">
    <location>
        <begin position="1"/>
        <end position="19"/>
    </location>
</feature>
<reference evidence="3" key="5">
    <citation type="submission" date="2018-04" db="UniProtKB">
        <authorList>
            <consortium name="EnsemblFungi"/>
        </authorList>
    </citation>
    <scope>IDENTIFICATION</scope>
    <source>
        <strain evidence="3">R3-111a-1</strain>
    </source>
</reference>
<name>J3PB08_GAET3</name>
<evidence type="ECO:0000256" key="1">
    <source>
        <dbReference type="SAM" id="SignalP"/>
    </source>
</evidence>
<evidence type="ECO:0000313" key="4">
    <source>
        <dbReference type="Proteomes" id="UP000006039"/>
    </source>
</evidence>
<proteinExistence type="predicted"/>
<evidence type="ECO:0000313" key="2">
    <source>
        <dbReference type="EMBL" id="EJT71424.1"/>
    </source>
</evidence>
<dbReference type="EMBL" id="GL385400">
    <property type="protein sequence ID" value="EJT71424.1"/>
    <property type="molecule type" value="Genomic_DNA"/>
</dbReference>
<dbReference type="Proteomes" id="UP000006039">
    <property type="component" value="Unassembled WGS sequence"/>
</dbReference>
<keyword evidence="4" id="KW-1185">Reference proteome</keyword>
<accession>J3PB08</accession>
<evidence type="ECO:0000313" key="3">
    <source>
        <dbReference type="EnsemblFungi" id="EJT71424"/>
    </source>
</evidence>
<organism evidence="2">
    <name type="scientific">Gaeumannomyces tritici (strain R3-111a-1)</name>
    <name type="common">Wheat and barley take-all root rot fungus</name>
    <name type="synonym">Gaeumannomyces graminis var. tritici</name>
    <dbReference type="NCBI Taxonomy" id="644352"/>
    <lineage>
        <taxon>Eukaryota</taxon>
        <taxon>Fungi</taxon>
        <taxon>Dikarya</taxon>
        <taxon>Ascomycota</taxon>
        <taxon>Pezizomycotina</taxon>
        <taxon>Sordariomycetes</taxon>
        <taxon>Sordariomycetidae</taxon>
        <taxon>Magnaporthales</taxon>
        <taxon>Magnaporthaceae</taxon>
        <taxon>Gaeumannomyces</taxon>
    </lineage>
</organism>
<dbReference type="GeneID" id="20351140"/>
<reference evidence="3" key="4">
    <citation type="journal article" date="2015" name="G3 (Bethesda)">
        <title>Genome sequences of three phytopathogenic species of the Magnaporthaceae family of fungi.</title>
        <authorList>
            <person name="Okagaki L.H."/>
            <person name="Nunes C.C."/>
            <person name="Sailsbery J."/>
            <person name="Clay B."/>
            <person name="Brown D."/>
            <person name="John T."/>
            <person name="Oh Y."/>
            <person name="Young N."/>
            <person name="Fitzgerald M."/>
            <person name="Haas B.J."/>
            <person name="Zeng Q."/>
            <person name="Young S."/>
            <person name="Adiconis X."/>
            <person name="Fan L."/>
            <person name="Levin J.Z."/>
            <person name="Mitchell T.K."/>
            <person name="Okubara P.A."/>
            <person name="Farman M.L."/>
            <person name="Kohn L.M."/>
            <person name="Birren B."/>
            <person name="Ma L.-J."/>
            <person name="Dean R.A."/>
        </authorList>
    </citation>
    <scope>NUCLEOTIDE SEQUENCE</scope>
    <source>
        <strain evidence="3">R3-111a-1</strain>
    </source>
</reference>
<reference evidence="2" key="3">
    <citation type="submission" date="2010-09" db="EMBL/GenBank/DDBJ databases">
        <title>Annotation of Gaeumannomyces graminis var. tritici R3-111a-1.</title>
        <authorList>
            <consortium name="The Broad Institute Genome Sequencing Platform"/>
            <person name="Ma L.-J."/>
            <person name="Dead R."/>
            <person name="Young S.K."/>
            <person name="Zeng Q."/>
            <person name="Gargeya S."/>
            <person name="Fitzgerald M."/>
            <person name="Haas B."/>
            <person name="Abouelleil A."/>
            <person name="Alvarado L."/>
            <person name="Arachchi H.M."/>
            <person name="Berlin A."/>
            <person name="Brown A."/>
            <person name="Chapman S.B."/>
            <person name="Chen Z."/>
            <person name="Dunbar C."/>
            <person name="Freedman E."/>
            <person name="Gearin G."/>
            <person name="Gellesch M."/>
            <person name="Goldberg J."/>
            <person name="Griggs A."/>
            <person name="Gujja S."/>
            <person name="Heiman D."/>
            <person name="Howarth C."/>
            <person name="Larson L."/>
            <person name="Lui A."/>
            <person name="MacDonald P.J.P."/>
            <person name="Mehta T."/>
            <person name="Montmayeur A."/>
            <person name="Murphy C."/>
            <person name="Neiman D."/>
            <person name="Pearson M."/>
            <person name="Priest M."/>
            <person name="Roberts A."/>
            <person name="Saif S."/>
            <person name="Shea T."/>
            <person name="Shenoy N."/>
            <person name="Sisk P."/>
            <person name="Stolte C."/>
            <person name="Sykes S."/>
            <person name="Yandava C."/>
            <person name="Wortman J."/>
            <person name="Nusbaum C."/>
            <person name="Birren B."/>
        </authorList>
    </citation>
    <scope>NUCLEOTIDE SEQUENCE</scope>
    <source>
        <strain evidence="2">R3-111a-1</strain>
    </source>
</reference>
<keyword evidence="1" id="KW-0732">Signal</keyword>
<protein>
    <submittedName>
        <fullName evidence="2 3">Uncharacterized protein</fullName>
    </submittedName>
</protein>
<dbReference type="RefSeq" id="XP_009226821.1">
    <property type="nucleotide sequence ID" value="XM_009228557.1"/>
</dbReference>
<reference evidence="4" key="1">
    <citation type="submission" date="2010-07" db="EMBL/GenBank/DDBJ databases">
        <title>The genome sequence of Gaeumannomyces graminis var. tritici strain R3-111a-1.</title>
        <authorList>
            <consortium name="The Broad Institute Genome Sequencing Platform"/>
            <person name="Ma L.-J."/>
            <person name="Dead R."/>
            <person name="Young S."/>
            <person name="Zeng Q."/>
            <person name="Koehrsen M."/>
            <person name="Alvarado L."/>
            <person name="Berlin A."/>
            <person name="Chapman S.B."/>
            <person name="Chen Z."/>
            <person name="Freedman E."/>
            <person name="Gellesch M."/>
            <person name="Goldberg J."/>
            <person name="Griggs A."/>
            <person name="Gujja S."/>
            <person name="Heilman E.R."/>
            <person name="Heiman D."/>
            <person name="Hepburn T."/>
            <person name="Howarth C."/>
            <person name="Jen D."/>
            <person name="Larson L."/>
            <person name="Mehta T."/>
            <person name="Neiman D."/>
            <person name="Pearson M."/>
            <person name="Roberts A."/>
            <person name="Saif S."/>
            <person name="Shea T."/>
            <person name="Shenoy N."/>
            <person name="Sisk P."/>
            <person name="Stolte C."/>
            <person name="Sykes S."/>
            <person name="Walk T."/>
            <person name="White J."/>
            <person name="Yandava C."/>
            <person name="Haas B."/>
            <person name="Nusbaum C."/>
            <person name="Birren B."/>
        </authorList>
    </citation>
    <scope>NUCLEOTIDE SEQUENCE [LARGE SCALE GENOMIC DNA]</scope>
    <source>
        <strain evidence="4">R3-111a-1</strain>
    </source>
</reference>